<comment type="caution">
    <text evidence="6">The sequence shown here is derived from an EMBL/GenBank/DDBJ whole genome shotgun (WGS) entry which is preliminary data.</text>
</comment>
<dbReference type="EMBL" id="BBNT01000002">
    <property type="protein sequence ID" value="GAL74565.1"/>
    <property type="molecule type" value="Genomic_DNA"/>
</dbReference>
<dbReference type="Pfam" id="PF01925">
    <property type="entry name" value="TauE"/>
    <property type="match status" value="1"/>
</dbReference>
<sequence length="248" mass="26726">MDFTQLHIVIPFFIILTVVAFMYASVGHGGASGYLALMALFTFPVTTLKPTALLLNIFVSVISFWFFRKNKHFQWNLFYPFAITSIPAAFIGGYITINPTAYKQILGVFLIIAILRILNVFGIKQLKVRVPKLWVSLLIGAGIGLFSGMIGIGGGIILSPIIILLGIGTMKQAAAVSALFIFVNSFSGIIGFTFKGGEIPIEAFYLIPVAIIGGSIGAIYGSGKFNAITLTRLLAIVLVIASVKLFLV</sequence>
<evidence type="ECO:0000256" key="5">
    <source>
        <dbReference type="RuleBase" id="RU363041"/>
    </source>
</evidence>
<evidence type="ECO:0000256" key="1">
    <source>
        <dbReference type="ARBA" id="ARBA00004141"/>
    </source>
</evidence>
<feature type="transmembrane region" description="Helical" evidence="5">
    <location>
        <begin position="227"/>
        <end position="247"/>
    </location>
</feature>
<gene>
    <name evidence="6" type="ORF">JCM19275_3420</name>
</gene>
<dbReference type="AlphaFoldDB" id="A0A090WC36"/>
<protein>
    <recommendedName>
        <fullName evidence="5">Probable membrane transporter protein</fullName>
    </recommendedName>
</protein>
<feature type="transmembrane region" description="Helical" evidence="5">
    <location>
        <begin position="77"/>
        <end position="95"/>
    </location>
</feature>
<keyword evidence="5" id="KW-1003">Cell membrane</keyword>
<organism evidence="6 7">
    <name type="scientific">Nonlabens ulvanivorans</name>
    <name type="common">Persicivirga ulvanivorans</name>
    <dbReference type="NCBI Taxonomy" id="906888"/>
    <lineage>
        <taxon>Bacteria</taxon>
        <taxon>Pseudomonadati</taxon>
        <taxon>Bacteroidota</taxon>
        <taxon>Flavobacteriia</taxon>
        <taxon>Flavobacteriales</taxon>
        <taxon>Flavobacteriaceae</taxon>
        <taxon>Nonlabens</taxon>
    </lineage>
</organism>
<feature type="transmembrane region" description="Helical" evidence="5">
    <location>
        <begin position="7"/>
        <end position="26"/>
    </location>
</feature>
<dbReference type="PANTHER" id="PTHR43701:SF5">
    <property type="entry name" value="MEMBRANE TRANSPORTER PROTEIN-RELATED"/>
    <property type="match status" value="1"/>
</dbReference>
<feature type="transmembrane region" description="Helical" evidence="5">
    <location>
        <begin position="203"/>
        <end position="221"/>
    </location>
</feature>
<keyword evidence="3 5" id="KW-1133">Transmembrane helix</keyword>
<evidence type="ECO:0000256" key="4">
    <source>
        <dbReference type="ARBA" id="ARBA00023136"/>
    </source>
</evidence>
<evidence type="ECO:0000313" key="7">
    <source>
        <dbReference type="Proteomes" id="UP000029647"/>
    </source>
</evidence>
<proteinExistence type="inferred from homology"/>
<feature type="transmembrane region" description="Helical" evidence="5">
    <location>
        <begin position="173"/>
        <end position="194"/>
    </location>
</feature>
<keyword evidence="4 5" id="KW-0472">Membrane</keyword>
<dbReference type="InterPro" id="IPR002781">
    <property type="entry name" value="TM_pro_TauE-like"/>
</dbReference>
<feature type="transmembrane region" description="Helical" evidence="5">
    <location>
        <begin position="32"/>
        <end position="65"/>
    </location>
</feature>
<name>A0A090WC36_NONUL</name>
<keyword evidence="2 5" id="KW-0812">Transmembrane</keyword>
<accession>A0A090WC36</accession>
<feature type="transmembrane region" description="Helical" evidence="5">
    <location>
        <begin position="101"/>
        <end position="122"/>
    </location>
</feature>
<dbReference type="Proteomes" id="UP000029647">
    <property type="component" value="Unassembled WGS sequence"/>
</dbReference>
<dbReference type="InterPro" id="IPR051598">
    <property type="entry name" value="TSUP/Inactive_protease-like"/>
</dbReference>
<comment type="similarity">
    <text evidence="5">Belongs to the 4-toluene sulfonate uptake permease (TSUP) (TC 2.A.102) family.</text>
</comment>
<dbReference type="PANTHER" id="PTHR43701">
    <property type="entry name" value="MEMBRANE TRANSPORTER PROTEIN MJ0441-RELATED"/>
    <property type="match status" value="1"/>
</dbReference>
<feature type="transmembrane region" description="Helical" evidence="5">
    <location>
        <begin position="134"/>
        <end position="167"/>
    </location>
</feature>
<dbReference type="GO" id="GO:0005886">
    <property type="term" value="C:plasma membrane"/>
    <property type="evidence" value="ECO:0007669"/>
    <property type="project" value="UniProtKB-SubCell"/>
</dbReference>
<reference evidence="6 7" key="1">
    <citation type="journal article" date="2014" name="Genome Announc.">
        <title>Draft Genome Sequences of Marine Flavobacterium Nonlabens Strains NR17, NR24, NR27, NR32, NR33, and Ara13.</title>
        <authorList>
            <person name="Nakanishi M."/>
            <person name="Meirelles P."/>
            <person name="Suzuki R."/>
            <person name="Takatani N."/>
            <person name="Mino S."/>
            <person name="Suda W."/>
            <person name="Oshima K."/>
            <person name="Hattori M."/>
            <person name="Ohkuma M."/>
            <person name="Hosokawa M."/>
            <person name="Miyashita K."/>
            <person name="Thompson F.L."/>
            <person name="Niwa A."/>
            <person name="Sawabe T."/>
            <person name="Sawabe T."/>
        </authorList>
    </citation>
    <scope>NUCLEOTIDE SEQUENCE [LARGE SCALE GENOMIC DNA]</scope>
    <source>
        <strain evidence="7">JCM19275</strain>
    </source>
</reference>
<evidence type="ECO:0000256" key="3">
    <source>
        <dbReference type="ARBA" id="ARBA00022989"/>
    </source>
</evidence>
<evidence type="ECO:0000256" key="2">
    <source>
        <dbReference type="ARBA" id="ARBA00022692"/>
    </source>
</evidence>
<evidence type="ECO:0000313" key="6">
    <source>
        <dbReference type="EMBL" id="GAL74565.1"/>
    </source>
</evidence>
<comment type="subcellular location">
    <subcellularLocation>
        <location evidence="5">Cell membrane</location>
        <topology evidence="5">Multi-pass membrane protein</topology>
    </subcellularLocation>
    <subcellularLocation>
        <location evidence="1">Membrane</location>
        <topology evidence="1">Multi-pass membrane protein</topology>
    </subcellularLocation>
</comment>